<evidence type="ECO:0000256" key="4">
    <source>
        <dbReference type="ARBA" id="ARBA00023235"/>
    </source>
</evidence>
<protein>
    <recommendedName>
        <fullName evidence="2">phosphoglycerate mutase (2,3-diphosphoglycerate-dependent)</fullName>
        <ecNumber evidence="2">5.4.2.11</ecNumber>
    </recommendedName>
</protein>
<dbReference type="SMART" id="SM00855">
    <property type="entry name" value="PGAM"/>
    <property type="match status" value="1"/>
</dbReference>
<keyword evidence="4" id="KW-0413">Isomerase</keyword>
<sequence length="50" mass="5606">MSKLVLIRHGQSTANRDNIFTGWSDAPLTKEGLNQAHQAGKKISCIEHRF</sequence>
<proteinExistence type="inferred from homology"/>
<evidence type="ECO:0000256" key="3">
    <source>
        <dbReference type="ARBA" id="ARBA00023152"/>
    </source>
</evidence>
<dbReference type="InterPro" id="IPR005952">
    <property type="entry name" value="Phosphogly_mut1"/>
</dbReference>
<accession>A0ABR4XQ50</accession>
<dbReference type="Proteomes" id="UP000030023">
    <property type="component" value="Unassembled WGS sequence"/>
</dbReference>
<name>A0ABR4XQ50_9LACO</name>
<evidence type="ECO:0000313" key="5">
    <source>
        <dbReference type="EMBL" id="KGO31598.1"/>
    </source>
</evidence>
<evidence type="ECO:0000313" key="6">
    <source>
        <dbReference type="Proteomes" id="UP000030023"/>
    </source>
</evidence>
<keyword evidence="3" id="KW-0324">Glycolysis</keyword>
<dbReference type="Pfam" id="PF00300">
    <property type="entry name" value="His_Phos_1"/>
    <property type="match status" value="1"/>
</dbReference>
<comment type="caution">
    <text evidence="5">The sequence shown here is derived from an EMBL/GenBank/DDBJ whole genome shotgun (WGS) entry which is preliminary data.</text>
</comment>
<dbReference type="EC" id="5.4.2.11" evidence="2"/>
<dbReference type="EMBL" id="AXCV01000290">
    <property type="protein sequence ID" value="KGO31598.1"/>
    <property type="molecule type" value="Genomic_DNA"/>
</dbReference>
<dbReference type="Gene3D" id="3.40.50.1240">
    <property type="entry name" value="Phosphoglycerate mutase-like"/>
    <property type="match status" value="1"/>
</dbReference>
<organism evidence="5 6">
    <name type="scientific">Oenococcus alcoholitolerans</name>
    <dbReference type="NCBI Taxonomy" id="931074"/>
    <lineage>
        <taxon>Bacteria</taxon>
        <taxon>Bacillati</taxon>
        <taxon>Bacillota</taxon>
        <taxon>Bacilli</taxon>
        <taxon>Lactobacillales</taxon>
        <taxon>Lactobacillaceae</taxon>
        <taxon>Oenococcus</taxon>
    </lineage>
</organism>
<gene>
    <name evidence="5" type="ORF">Q757_06255</name>
</gene>
<dbReference type="InterPro" id="IPR001345">
    <property type="entry name" value="PG/BPGM_mutase_AS"/>
</dbReference>
<dbReference type="InterPro" id="IPR029033">
    <property type="entry name" value="His_PPase_superfam"/>
</dbReference>
<dbReference type="CDD" id="cd07067">
    <property type="entry name" value="HP_PGM_like"/>
    <property type="match status" value="1"/>
</dbReference>
<evidence type="ECO:0000256" key="1">
    <source>
        <dbReference type="ARBA" id="ARBA00006717"/>
    </source>
</evidence>
<comment type="similarity">
    <text evidence="1">Belongs to the phosphoglycerate mutase family. BPG-dependent PGAM subfamily.</text>
</comment>
<reference evidence="5 6" key="1">
    <citation type="journal article" date="2014" name="Antonie Van Leeuwenhoek">
        <title>Oenococcus alcoholitolerans sp. nov., a lactic acid bacteria isolated from cachaca and ethanol fermentation processes.</title>
        <authorList>
            <person name="Badotti F."/>
            <person name="Moreira A.P."/>
            <person name="Tonon L.A."/>
            <person name="de Lucena B.T."/>
            <person name="Gomes Fde C."/>
            <person name="Kruger R."/>
            <person name="Thompson C.C."/>
            <person name="de Morais M.A.Jr."/>
            <person name="Rosa C.A."/>
            <person name="Thompson F.L."/>
        </authorList>
    </citation>
    <scope>NUCLEOTIDE SEQUENCE [LARGE SCALE GENOMIC DNA]</scope>
    <source>
        <strain evidence="5 6">UFRJ-M7.2.18</strain>
    </source>
</reference>
<dbReference type="PANTHER" id="PTHR11931">
    <property type="entry name" value="PHOSPHOGLYCERATE MUTASE"/>
    <property type="match status" value="1"/>
</dbReference>
<keyword evidence="6" id="KW-1185">Reference proteome</keyword>
<dbReference type="InterPro" id="IPR013078">
    <property type="entry name" value="His_Pase_superF_clade-1"/>
</dbReference>
<dbReference type="PROSITE" id="PS00175">
    <property type="entry name" value="PG_MUTASE"/>
    <property type="match status" value="1"/>
</dbReference>
<dbReference type="SUPFAM" id="SSF53254">
    <property type="entry name" value="Phosphoglycerate mutase-like"/>
    <property type="match status" value="1"/>
</dbReference>
<evidence type="ECO:0000256" key="2">
    <source>
        <dbReference type="ARBA" id="ARBA00012028"/>
    </source>
</evidence>